<organism evidence="1 2">
    <name type="scientific">Colletotrichum truncatum</name>
    <name type="common">Anthracnose fungus</name>
    <name type="synonym">Colletotrichum capsici</name>
    <dbReference type="NCBI Taxonomy" id="5467"/>
    <lineage>
        <taxon>Eukaryota</taxon>
        <taxon>Fungi</taxon>
        <taxon>Dikarya</taxon>
        <taxon>Ascomycota</taxon>
        <taxon>Pezizomycotina</taxon>
        <taxon>Sordariomycetes</taxon>
        <taxon>Hypocreomycetidae</taxon>
        <taxon>Glomerellales</taxon>
        <taxon>Glomerellaceae</taxon>
        <taxon>Colletotrichum</taxon>
        <taxon>Colletotrichum truncatum species complex</taxon>
    </lineage>
</organism>
<evidence type="ECO:0000313" key="1">
    <source>
        <dbReference type="EMBL" id="KAL0929828.1"/>
    </source>
</evidence>
<evidence type="ECO:0000313" key="2">
    <source>
        <dbReference type="Proteomes" id="UP000805649"/>
    </source>
</evidence>
<comment type="caution">
    <text evidence="1">The sequence shown here is derived from an EMBL/GenBank/DDBJ whole genome shotgun (WGS) entry which is preliminary data.</text>
</comment>
<sequence>MGCSTTCVSGNVEDISDVEAAINAALPAPEGLAGIFHMPMLLRDRPMDEMSWEDWSAAVGPKVVGAQNIHAVLQCQKPKLDFFLLLSSVSGIVGQRGQANYNAANTYLDAFAVYRRSLGLPASVLDLGIVRSVGAVARDRRLAAQFHKAGYVYLGEKAVMRAIAITIQPAAPPQLVLGMVSDPSTGTQTNQFIWERDPRMAKAFIGPHYDENVNTEDMTLTKCHEFIHFAREQPDQLNTTKSQVSLASLLGRALLGFLVKPLEQLSLTTSMTSLGLDSFAAVELTAWVQQQFDIRLPPSDVNSGINLLQLADKVISNLLDKYQSADSVSKTPSN</sequence>
<protein>
    <submittedName>
        <fullName evidence="1">Lovastatin nonaketide synthase 3</fullName>
    </submittedName>
</protein>
<reference evidence="1 2" key="1">
    <citation type="journal article" date="2020" name="Phytopathology">
        <title>Genome Sequence Resources of Colletotrichum truncatum, C. plurivorum, C. musicola, and C. sojae: Four Species Pathogenic to Soybean (Glycine max).</title>
        <authorList>
            <person name="Rogerio F."/>
            <person name="Boufleur T.R."/>
            <person name="Ciampi-Guillardi M."/>
            <person name="Sukno S.A."/>
            <person name="Thon M.R."/>
            <person name="Massola Junior N.S."/>
            <person name="Baroncelli R."/>
        </authorList>
    </citation>
    <scope>NUCLEOTIDE SEQUENCE [LARGE SCALE GENOMIC DNA]</scope>
    <source>
        <strain evidence="1 2">CMES1059</strain>
    </source>
</reference>
<dbReference type="Proteomes" id="UP000805649">
    <property type="component" value="Unassembled WGS sequence"/>
</dbReference>
<gene>
    <name evidence="1" type="ORF">CTRU02_215258</name>
</gene>
<dbReference type="EMBL" id="VUJX02000014">
    <property type="protein sequence ID" value="KAL0929828.1"/>
    <property type="molecule type" value="Genomic_DNA"/>
</dbReference>
<accession>A0ACC3YDA5</accession>
<name>A0ACC3YDA5_COLTU</name>
<proteinExistence type="predicted"/>
<keyword evidence="2" id="KW-1185">Reference proteome</keyword>